<dbReference type="Proteomes" id="UP000325579">
    <property type="component" value="Unassembled WGS sequence"/>
</dbReference>
<dbReference type="AlphaFoldDB" id="A0A5N7D9D7"/>
<accession>A0A5N7D9D7</accession>
<dbReference type="RefSeq" id="XP_031940391.1">
    <property type="nucleotide sequence ID" value="XM_032087430.1"/>
</dbReference>
<evidence type="ECO:0000313" key="2">
    <source>
        <dbReference type="Proteomes" id="UP000325579"/>
    </source>
</evidence>
<protein>
    <submittedName>
        <fullName evidence="1">Uncharacterized protein</fullName>
    </submittedName>
</protein>
<organism evidence="1 2">
    <name type="scientific">Aspergillus pseudonomiae</name>
    <dbReference type="NCBI Taxonomy" id="1506151"/>
    <lineage>
        <taxon>Eukaryota</taxon>
        <taxon>Fungi</taxon>
        <taxon>Dikarya</taxon>
        <taxon>Ascomycota</taxon>
        <taxon>Pezizomycotina</taxon>
        <taxon>Eurotiomycetes</taxon>
        <taxon>Eurotiomycetidae</taxon>
        <taxon>Eurotiales</taxon>
        <taxon>Aspergillaceae</taxon>
        <taxon>Aspergillus</taxon>
        <taxon>Aspergillus subgen. Circumdati</taxon>
    </lineage>
</organism>
<gene>
    <name evidence="1" type="ORF">BDV37DRAFT_284060</name>
</gene>
<dbReference type="GeneID" id="43672121"/>
<evidence type="ECO:0000313" key="1">
    <source>
        <dbReference type="EMBL" id="KAE8403072.1"/>
    </source>
</evidence>
<dbReference type="EMBL" id="ML736780">
    <property type="protein sequence ID" value="KAE8403072.1"/>
    <property type="molecule type" value="Genomic_DNA"/>
</dbReference>
<sequence>MHDCVDVGRPLSGADIPQVRRLVSIALDGLRAEWVTNSTKTLMSGTIRAKLLAYNIIFTSIRLLCVGQIKLC</sequence>
<name>A0A5N7D9D7_9EURO</name>
<proteinExistence type="predicted"/>
<keyword evidence="2" id="KW-1185">Reference proteome</keyword>
<reference evidence="1 2" key="1">
    <citation type="submission" date="2019-04" db="EMBL/GenBank/DDBJ databases">
        <authorList>
            <consortium name="DOE Joint Genome Institute"/>
            <person name="Mondo S."/>
            <person name="Kjaerbolling I."/>
            <person name="Vesth T."/>
            <person name="Frisvad J.C."/>
            <person name="Nybo J.L."/>
            <person name="Theobald S."/>
            <person name="Kildgaard S."/>
            <person name="Isbrandt T."/>
            <person name="Kuo A."/>
            <person name="Sato A."/>
            <person name="Lyhne E.K."/>
            <person name="Kogle M.E."/>
            <person name="Wiebenga A."/>
            <person name="Kun R.S."/>
            <person name="Lubbers R.J."/>
            <person name="Makela M.R."/>
            <person name="Barry K."/>
            <person name="Chovatia M."/>
            <person name="Clum A."/>
            <person name="Daum C."/>
            <person name="Haridas S."/>
            <person name="He G."/>
            <person name="LaButti K."/>
            <person name="Lipzen A."/>
            <person name="Riley R."/>
            <person name="Salamov A."/>
            <person name="Simmons B.A."/>
            <person name="Magnuson J.K."/>
            <person name="Henrissat B."/>
            <person name="Mortensen U.H."/>
            <person name="Larsen T.O."/>
            <person name="Devries R.P."/>
            <person name="Grigoriev I.V."/>
            <person name="Machida M."/>
            <person name="Baker S.E."/>
            <person name="Andersen M.R."/>
            <person name="Cantor M.N."/>
            <person name="Hua S.X."/>
        </authorList>
    </citation>
    <scope>NUCLEOTIDE SEQUENCE [LARGE SCALE GENOMIC DNA]</scope>
    <source>
        <strain evidence="1 2">CBS 119388</strain>
    </source>
</reference>